<reference evidence="3" key="1">
    <citation type="submission" date="2017-05" db="EMBL/GenBank/DDBJ databases">
        <authorList>
            <person name="Imhoff J.F."/>
            <person name="Rahn T."/>
            <person name="Kuenzel S."/>
            <person name="Neulinger S.C."/>
        </authorList>
    </citation>
    <scope>NUCLEOTIDE SEQUENCE</scope>
    <source>
        <strain evidence="3">DSM 4395</strain>
    </source>
</reference>
<keyword evidence="4" id="KW-1185">Reference proteome</keyword>
<name>A0AAJ0UE79_HALSE</name>
<feature type="transmembrane region" description="Helical" evidence="1">
    <location>
        <begin position="39"/>
        <end position="62"/>
    </location>
</feature>
<evidence type="ECO:0000256" key="1">
    <source>
        <dbReference type="SAM" id="Phobius"/>
    </source>
</evidence>
<keyword evidence="1" id="KW-0812">Transmembrane</keyword>
<comment type="caution">
    <text evidence="3">The sequence shown here is derived from an EMBL/GenBank/DDBJ whole genome shotgun (WGS) entry which is preliminary data.</text>
</comment>
<dbReference type="AlphaFoldDB" id="A0AAJ0UE79"/>
<dbReference type="Proteomes" id="UP001296967">
    <property type="component" value="Unassembled WGS sequence"/>
</dbReference>
<accession>A0AAJ0UE79</accession>
<dbReference type="InterPro" id="IPR018114">
    <property type="entry name" value="TRYPSIN_HIS"/>
</dbReference>
<dbReference type="InterPro" id="IPR009003">
    <property type="entry name" value="Peptidase_S1_PA"/>
</dbReference>
<dbReference type="Pfam" id="PF00089">
    <property type="entry name" value="Trypsin"/>
    <property type="match status" value="2"/>
</dbReference>
<dbReference type="InterPro" id="IPR001314">
    <property type="entry name" value="Peptidase_S1A"/>
</dbReference>
<dbReference type="InterPro" id="IPR043504">
    <property type="entry name" value="Peptidase_S1_PA_chymotrypsin"/>
</dbReference>
<dbReference type="InterPro" id="IPR001254">
    <property type="entry name" value="Trypsin_dom"/>
</dbReference>
<dbReference type="GO" id="GO:0004252">
    <property type="term" value="F:serine-type endopeptidase activity"/>
    <property type="evidence" value="ECO:0007669"/>
    <property type="project" value="InterPro"/>
</dbReference>
<evidence type="ECO:0000313" key="3">
    <source>
        <dbReference type="EMBL" id="MBK5929002.1"/>
    </source>
</evidence>
<keyword evidence="1" id="KW-0472">Membrane</keyword>
<dbReference type="PRINTS" id="PR00722">
    <property type="entry name" value="CHYMOTRYPSIN"/>
</dbReference>
<dbReference type="PROSITE" id="PS50240">
    <property type="entry name" value="TRYPSIN_DOM"/>
    <property type="match status" value="1"/>
</dbReference>
<gene>
    <name evidence="3" type="ORF">CCR82_00220</name>
</gene>
<proteinExistence type="predicted"/>
<organism evidence="3 4">
    <name type="scientific">Halochromatium salexigens</name>
    <name type="common">Chromatium salexigens</name>
    <dbReference type="NCBI Taxonomy" id="49447"/>
    <lineage>
        <taxon>Bacteria</taxon>
        <taxon>Pseudomonadati</taxon>
        <taxon>Pseudomonadota</taxon>
        <taxon>Gammaproteobacteria</taxon>
        <taxon>Chromatiales</taxon>
        <taxon>Chromatiaceae</taxon>
        <taxon>Halochromatium</taxon>
    </lineage>
</organism>
<dbReference type="EMBL" id="NHSF01000005">
    <property type="protein sequence ID" value="MBK5929002.1"/>
    <property type="molecule type" value="Genomic_DNA"/>
</dbReference>
<sequence>MRATQTQEVVMVKSISGSVHPINLDDSLPPMSESRPSTVPVYLTGLGCVQVIVRLMILLWLLATPGAFALSGGEPDSEQRHPAVLTLRSDQVASCSAVKIDSHTLLTAAHCVVDAGSGSLRPAFQPGGSVQLNNAYRQECGTDALTVVVAETLLPEAYQEGLAKFADYRRQRLAELGDGASALPTATLQQGLRMRHHFAARYPDIALLRLRTATPSIPTRAVDFTPLQAGAEVELVGFGCAALGRARAGSGDRSNPEFPAVRRSASSAVIRVDAVNFYTQAGQRSAQAPSLCPGDSGGPVLHEGRVVGVHSVVYGLNARHGARSNMAVNLAPLADWAAWP</sequence>
<dbReference type="Gene3D" id="2.40.10.10">
    <property type="entry name" value="Trypsin-like serine proteases"/>
    <property type="match status" value="1"/>
</dbReference>
<keyword evidence="1" id="KW-1133">Transmembrane helix</keyword>
<dbReference type="SUPFAM" id="SSF50494">
    <property type="entry name" value="Trypsin-like serine proteases"/>
    <property type="match status" value="1"/>
</dbReference>
<protein>
    <recommendedName>
        <fullName evidence="2">Peptidase S1 domain-containing protein</fullName>
    </recommendedName>
</protein>
<dbReference type="PROSITE" id="PS00134">
    <property type="entry name" value="TRYPSIN_HIS"/>
    <property type="match status" value="1"/>
</dbReference>
<evidence type="ECO:0000313" key="4">
    <source>
        <dbReference type="Proteomes" id="UP001296967"/>
    </source>
</evidence>
<evidence type="ECO:0000259" key="2">
    <source>
        <dbReference type="PROSITE" id="PS50240"/>
    </source>
</evidence>
<dbReference type="SMART" id="SM00020">
    <property type="entry name" value="Tryp_SPc"/>
    <property type="match status" value="1"/>
</dbReference>
<dbReference type="GO" id="GO:0006508">
    <property type="term" value="P:proteolysis"/>
    <property type="evidence" value="ECO:0007669"/>
    <property type="project" value="InterPro"/>
</dbReference>
<feature type="domain" description="Peptidase S1" evidence="2">
    <location>
        <begin position="70"/>
        <end position="340"/>
    </location>
</feature>
<reference evidence="3" key="2">
    <citation type="journal article" date="2020" name="Microorganisms">
        <title>Osmotic Adaptation and Compatible Solute Biosynthesis of Phototrophic Bacteria as Revealed from Genome Analyses.</title>
        <authorList>
            <person name="Imhoff J.F."/>
            <person name="Rahn T."/>
            <person name="Kunzel S."/>
            <person name="Keller A."/>
            <person name="Neulinger S.C."/>
        </authorList>
    </citation>
    <scope>NUCLEOTIDE SEQUENCE</scope>
    <source>
        <strain evidence="3">DSM 4395</strain>
    </source>
</reference>